<keyword evidence="3" id="KW-1185">Reference proteome</keyword>
<reference evidence="2" key="1">
    <citation type="submission" date="2021-10" db="EMBL/GenBank/DDBJ databases">
        <title>Roseicella aerolatum sp. nov., isolated from aerosols of e-waste dismantling site.</title>
        <authorList>
            <person name="Qin T."/>
        </authorList>
    </citation>
    <scope>NUCLEOTIDE SEQUENCE</scope>
    <source>
        <strain evidence="2">GB24</strain>
    </source>
</reference>
<organism evidence="2 3">
    <name type="scientific">Roseicella aerolata</name>
    <dbReference type="NCBI Taxonomy" id="2883479"/>
    <lineage>
        <taxon>Bacteria</taxon>
        <taxon>Pseudomonadati</taxon>
        <taxon>Pseudomonadota</taxon>
        <taxon>Alphaproteobacteria</taxon>
        <taxon>Acetobacterales</taxon>
        <taxon>Roseomonadaceae</taxon>
        <taxon>Roseicella</taxon>
    </lineage>
</organism>
<accession>A0A9X1IEP0</accession>
<proteinExistence type="predicted"/>
<feature type="chain" id="PRO_5040887142" evidence="1">
    <location>
        <begin position="32"/>
        <end position="161"/>
    </location>
</feature>
<feature type="signal peptide" evidence="1">
    <location>
        <begin position="1"/>
        <end position="31"/>
    </location>
</feature>
<comment type="caution">
    <text evidence="2">The sequence shown here is derived from an EMBL/GenBank/DDBJ whole genome shotgun (WGS) entry which is preliminary data.</text>
</comment>
<dbReference type="Pfam" id="PF04214">
    <property type="entry name" value="DUF411"/>
    <property type="match status" value="1"/>
</dbReference>
<evidence type="ECO:0000313" key="3">
    <source>
        <dbReference type="Proteomes" id="UP001139311"/>
    </source>
</evidence>
<keyword evidence="1" id="KW-0732">Signal</keyword>
<evidence type="ECO:0000256" key="1">
    <source>
        <dbReference type="SAM" id="SignalP"/>
    </source>
</evidence>
<dbReference type="AlphaFoldDB" id="A0A9X1IEP0"/>
<sequence>MMPTTRRATFRAVLAATAAAVPLTRPVRATAAQPPAAAREATLFKNPNCDCCEGYAAYLRQNGYQVRVVPSHDLALISRQQQVPQELEGCHITMVDGYTVVGHVPVGPLDRLLAERPDVRGISLPGMPMGSPGMSGPKVEPFTIYTIPRDAAAEPAVYAVE</sequence>
<protein>
    <submittedName>
        <fullName evidence="2">DUF411 domain-containing protein</fullName>
    </submittedName>
</protein>
<dbReference type="RefSeq" id="WP_226609402.1">
    <property type="nucleotide sequence ID" value="NZ_JAJAQI010000022.1"/>
</dbReference>
<evidence type="ECO:0000313" key="2">
    <source>
        <dbReference type="EMBL" id="MCB4823107.1"/>
    </source>
</evidence>
<dbReference type="Proteomes" id="UP001139311">
    <property type="component" value="Unassembled WGS sequence"/>
</dbReference>
<gene>
    <name evidence="2" type="ORF">LHA35_15335</name>
</gene>
<dbReference type="EMBL" id="JAJAQI010000022">
    <property type="protein sequence ID" value="MCB4823107.1"/>
    <property type="molecule type" value="Genomic_DNA"/>
</dbReference>
<dbReference type="InterPro" id="IPR007332">
    <property type="entry name" value="DUF411"/>
</dbReference>
<name>A0A9X1IEP0_9PROT</name>